<dbReference type="PANTHER" id="PTHR45339:SF1">
    <property type="entry name" value="HYBRID SIGNAL TRANSDUCTION HISTIDINE KINASE J"/>
    <property type="match status" value="1"/>
</dbReference>
<dbReference type="InterPro" id="IPR035965">
    <property type="entry name" value="PAS-like_dom_sf"/>
</dbReference>
<dbReference type="PANTHER" id="PTHR45339">
    <property type="entry name" value="HYBRID SIGNAL TRANSDUCTION HISTIDINE KINASE J"/>
    <property type="match status" value="1"/>
</dbReference>
<evidence type="ECO:0000259" key="5">
    <source>
        <dbReference type="PROSITE" id="PS50109"/>
    </source>
</evidence>
<dbReference type="Gene3D" id="3.40.50.2300">
    <property type="match status" value="2"/>
</dbReference>
<dbReference type="InterPro" id="IPR000523">
    <property type="entry name" value="Mg_chelatse_chII-like_cat_dom"/>
</dbReference>
<dbReference type="InterPro" id="IPR003661">
    <property type="entry name" value="HisK_dim/P_dom"/>
</dbReference>
<keyword evidence="7" id="KW-0418">Kinase</keyword>
<dbReference type="InterPro" id="IPR013656">
    <property type="entry name" value="PAS_4"/>
</dbReference>
<dbReference type="InterPro" id="IPR025158">
    <property type="entry name" value="Mg_chelat-rel_C"/>
</dbReference>
<dbReference type="SUPFAM" id="SSF47384">
    <property type="entry name" value="Homodimeric domain of signal transducing histidine kinase"/>
    <property type="match status" value="1"/>
</dbReference>
<dbReference type="InterPro" id="IPR011006">
    <property type="entry name" value="CheY-like_superfamily"/>
</dbReference>
<dbReference type="SMART" id="SM01126">
    <property type="entry name" value="DDE_Tnp_IS1595"/>
    <property type="match status" value="1"/>
</dbReference>
<dbReference type="InterPro" id="IPR004358">
    <property type="entry name" value="Sig_transdc_His_kin-like_C"/>
</dbReference>
<dbReference type="EMBL" id="CAXAMM010016668">
    <property type="protein sequence ID" value="CAK9039359.1"/>
    <property type="molecule type" value="Genomic_DNA"/>
</dbReference>
<keyword evidence="2 4" id="KW-0597">Phosphoprotein</keyword>
<dbReference type="InterPro" id="IPR001789">
    <property type="entry name" value="Sig_transdc_resp-reg_receiver"/>
</dbReference>
<evidence type="ECO:0000313" key="8">
    <source>
        <dbReference type="Proteomes" id="UP001642464"/>
    </source>
</evidence>
<feature type="domain" description="Response regulatory" evidence="6">
    <location>
        <begin position="850"/>
        <end position="959"/>
    </location>
</feature>
<dbReference type="PRINTS" id="PR00344">
    <property type="entry name" value="BCTRLSENSOR"/>
</dbReference>
<gene>
    <name evidence="7" type="ORF">SCF082_LOCUS23017</name>
</gene>
<evidence type="ECO:0000259" key="6">
    <source>
        <dbReference type="PROSITE" id="PS50110"/>
    </source>
</evidence>
<dbReference type="Pfam" id="PF00072">
    <property type="entry name" value="Response_reg"/>
    <property type="match status" value="1"/>
</dbReference>
<comment type="pathway">
    <text evidence="1">Porphyrin-containing compound metabolism; chlorophyll biosynthesis.</text>
</comment>
<dbReference type="InterPro" id="IPR003594">
    <property type="entry name" value="HATPase_dom"/>
</dbReference>
<dbReference type="Pfam" id="PF08448">
    <property type="entry name" value="PAS_4"/>
    <property type="match status" value="1"/>
</dbReference>
<dbReference type="SMART" id="SM00387">
    <property type="entry name" value="HATPase_c"/>
    <property type="match status" value="1"/>
</dbReference>
<dbReference type="CDD" id="cd00082">
    <property type="entry name" value="HisKA"/>
    <property type="match status" value="1"/>
</dbReference>
<feature type="modified residue" description="4-aspartylphosphate" evidence="4">
    <location>
        <position position="900"/>
    </location>
</feature>
<dbReference type="Pfam" id="PF02518">
    <property type="entry name" value="HATPase_c"/>
    <property type="match status" value="1"/>
</dbReference>
<dbReference type="Pfam" id="PF01078">
    <property type="entry name" value="Mg_chelatase"/>
    <property type="match status" value="1"/>
</dbReference>
<dbReference type="CDD" id="cd16922">
    <property type="entry name" value="HATPase_EvgS-ArcB-TorS-like"/>
    <property type="match status" value="1"/>
</dbReference>
<dbReference type="PROSITE" id="PS50110">
    <property type="entry name" value="RESPONSE_REGULATORY"/>
    <property type="match status" value="2"/>
</dbReference>
<evidence type="ECO:0000256" key="2">
    <source>
        <dbReference type="ARBA" id="ARBA00022553"/>
    </source>
</evidence>
<dbReference type="InterPro" id="IPR024445">
    <property type="entry name" value="Tnp_ISXO2-like"/>
</dbReference>
<dbReference type="SUPFAM" id="SSF55785">
    <property type="entry name" value="PYP-like sensor domain (PAS domain)"/>
    <property type="match status" value="1"/>
</dbReference>
<dbReference type="InterPro" id="IPR036890">
    <property type="entry name" value="HATPase_C_sf"/>
</dbReference>
<dbReference type="Gene3D" id="3.40.50.300">
    <property type="entry name" value="P-loop containing nucleotide triphosphate hydrolases"/>
    <property type="match status" value="1"/>
</dbReference>
<feature type="modified residue" description="4-aspartylphosphate" evidence="4">
    <location>
        <position position="1034"/>
    </location>
</feature>
<reference evidence="7 8" key="1">
    <citation type="submission" date="2024-02" db="EMBL/GenBank/DDBJ databases">
        <authorList>
            <person name="Chen Y."/>
            <person name="Shah S."/>
            <person name="Dougan E. K."/>
            <person name="Thang M."/>
            <person name="Chan C."/>
        </authorList>
    </citation>
    <scope>NUCLEOTIDE SEQUENCE [LARGE SCALE GENOMIC DNA]</scope>
</reference>
<dbReference type="Gene3D" id="1.10.287.130">
    <property type="match status" value="1"/>
</dbReference>
<dbReference type="Pfam" id="PF12762">
    <property type="entry name" value="DDE_Tnp_IS1595"/>
    <property type="match status" value="1"/>
</dbReference>
<evidence type="ECO:0000256" key="4">
    <source>
        <dbReference type="PROSITE-ProRule" id="PRU00169"/>
    </source>
</evidence>
<evidence type="ECO:0000313" key="7">
    <source>
        <dbReference type="EMBL" id="CAK9039359.1"/>
    </source>
</evidence>
<dbReference type="InterPro" id="IPR005467">
    <property type="entry name" value="His_kinase_dom"/>
</dbReference>
<dbReference type="SUPFAM" id="SSF52172">
    <property type="entry name" value="CheY-like"/>
    <property type="match status" value="2"/>
</dbReference>
<name>A0ABP0LJJ2_9DINO</name>
<sequence>MAQHFLLSPKAKTLSLIKVLRMTDKAAENAFRSIRWAETDGEPICPECGCLEHYNLKSRPVWKCKGCKKQFSITSGTIFHGRKIALRDILGAIAIFTNGAKGISALQMSRDLGVSYNCAFVLCHKMREAISLARAEGALSGNVEVDGAYFGGYVKPRNRRENRKDLRLRQHQTGKRQVVIAARETKGRTLTHVAKNEAEGVSFARSNIAAGSTVHADEASHWDKLAANFPIKRINHKRAYSENGANTNAAESFFSRLRRAEIGTHHHIAGNYLSAYVLILAIENSNVVLSGSGASYQVKGLQEDRRALAVSFDLVAPPLALRDDGDVLIARANFHVRYPARFQLIAAMNPCRCGYGRASGRNCGRGPNCEEVYQARISGPLLDRMDLCIDLPAVTPADLAAPGTGEDTQTVAKRVSRARQAQTDRAKTTNAALADADLSIVAAPDEEGKALLSRACETLGLSARAYMRILRVARTLADLDGANSVARRHIAEAISFRQRNVADKAQTNISELIVICDADGLIRFVSRSFAACFGASAEKWMGRPFAPGDNLATPGAPAAYRTVAKAGGQKLVIDWEETVLGDGERLYAGTANTADMEGYQAGKEARAAEDMRWLATMSHEMRTPLNGILGMTGLLLDTTLEPNQRAYAESVRESGVALLALINDLLDFAKIEAGRLELDAAPFSPNALIESIAELLSPRAADKGIEIAAYVDSKIPAKLYGDEARLRQVLINLAGNAVKFTDEGGVSIEAHLIEQADTALIRVDVRDTGIGIPEPMQATIFQEFSQAKSDPQRNKEGTGLGLAIARKIVHAMNGEIVLKSVVGRGSIFSFEVALDYEDNDANKAKPIDAPVIVATKSPVLARSLKLQLRTAGARDIIFASSVEAAQTAIADNPGAVLLCDIYLAGEGASRLAETAERSFVLLSPLARDYIPQLRSVGFDGYFIKPIRQSSLYEQLSYDESLASGEQASSDSERQEKPEASPKGFRVLLAEDNQINAVLATTILKRAGHHVELAKNGREAVEAVQGQAYDVILMDMHMPDVDGVEAAREIRGLESAAATTPIVALTANAMASDRQKCIAAGMDDFLSKPFEPEDLTGMIDKWAGSKSAFSAAS</sequence>
<dbReference type="PROSITE" id="PS50109">
    <property type="entry name" value="HIS_KIN"/>
    <property type="match status" value="1"/>
</dbReference>
<dbReference type="Gene3D" id="3.30.565.10">
    <property type="entry name" value="Histidine kinase-like ATPase, C-terminal domain"/>
    <property type="match status" value="1"/>
</dbReference>
<protein>
    <submittedName>
        <fullName evidence="7">Hybrid signal transduction histidine kinase J</fullName>
    </submittedName>
</protein>
<dbReference type="Pfam" id="PF00512">
    <property type="entry name" value="HisKA"/>
    <property type="match status" value="1"/>
</dbReference>
<proteinExistence type="predicted"/>
<comment type="caution">
    <text evidence="7">The sequence shown here is derived from an EMBL/GenBank/DDBJ whole genome shotgun (WGS) entry which is preliminary data.</text>
</comment>
<keyword evidence="7" id="KW-0808">Transferase</keyword>
<evidence type="ECO:0000256" key="1">
    <source>
        <dbReference type="ARBA" id="ARBA00005173"/>
    </source>
</evidence>
<dbReference type="SUPFAM" id="SSF52540">
    <property type="entry name" value="P-loop containing nucleoside triphosphate hydrolases"/>
    <property type="match status" value="1"/>
</dbReference>
<organism evidence="7 8">
    <name type="scientific">Durusdinium trenchii</name>
    <dbReference type="NCBI Taxonomy" id="1381693"/>
    <lineage>
        <taxon>Eukaryota</taxon>
        <taxon>Sar</taxon>
        <taxon>Alveolata</taxon>
        <taxon>Dinophyceae</taxon>
        <taxon>Suessiales</taxon>
        <taxon>Symbiodiniaceae</taxon>
        <taxon>Durusdinium</taxon>
    </lineage>
</organism>
<dbReference type="NCBIfam" id="NF033547">
    <property type="entry name" value="transpos_IS1595"/>
    <property type="match status" value="1"/>
</dbReference>
<dbReference type="GO" id="GO:0016301">
    <property type="term" value="F:kinase activity"/>
    <property type="evidence" value="ECO:0007669"/>
    <property type="project" value="UniProtKB-KW"/>
</dbReference>
<evidence type="ECO:0000256" key="3">
    <source>
        <dbReference type="ARBA" id="ARBA00023012"/>
    </source>
</evidence>
<dbReference type="InterPro" id="IPR024442">
    <property type="entry name" value="Transposase_Zn_ribbon"/>
</dbReference>
<dbReference type="SMART" id="SM00448">
    <property type="entry name" value="REC"/>
    <property type="match status" value="2"/>
</dbReference>
<feature type="domain" description="Histidine kinase" evidence="5">
    <location>
        <begin position="616"/>
        <end position="836"/>
    </location>
</feature>
<dbReference type="SUPFAM" id="SSF55874">
    <property type="entry name" value="ATPase domain of HSP90 chaperone/DNA topoisomerase II/histidine kinase"/>
    <property type="match status" value="1"/>
</dbReference>
<keyword evidence="8" id="KW-1185">Reference proteome</keyword>
<dbReference type="InterPro" id="IPR036097">
    <property type="entry name" value="HisK_dim/P_sf"/>
</dbReference>
<dbReference type="CDD" id="cd17546">
    <property type="entry name" value="REC_hyHK_CKI1_RcsC-like"/>
    <property type="match status" value="1"/>
</dbReference>
<dbReference type="SMART" id="SM00388">
    <property type="entry name" value="HisKA"/>
    <property type="match status" value="1"/>
</dbReference>
<dbReference type="Pfam" id="PF12760">
    <property type="entry name" value="Zn_ribbon_IS1595"/>
    <property type="match status" value="1"/>
</dbReference>
<dbReference type="InterPro" id="IPR027417">
    <property type="entry name" value="P-loop_NTPase"/>
</dbReference>
<dbReference type="Pfam" id="PF13335">
    <property type="entry name" value="Mg_chelatase_C"/>
    <property type="match status" value="1"/>
</dbReference>
<dbReference type="Proteomes" id="UP001642464">
    <property type="component" value="Unassembled WGS sequence"/>
</dbReference>
<accession>A0ABP0LJJ2</accession>
<keyword evidence="3" id="KW-0902">Two-component regulatory system</keyword>
<feature type="domain" description="Response regulatory" evidence="6">
    <location>
        <begin position="985"/>
        <end position="1102"/>
    </location>
</feature>